<comment type="caution">
    <text evidence="2">The sequence shown here is derived from an EMBL/GenBank/DDBJ whole genome shotgun (WGS) entry which is preliminary data.</text>
</comment>
<dbReference type="Proteomes" id="UP000247702">
    <property type="component" value="Unassembled WGS sequence"/>
</dbReference>
<reference evidence="2 3" key="1">
    <citation type="submission" date="2017-11" db="EMBL/GenBank/DDBJ databases">
        <title>The genome of Rhizophagus clarus HR1 reveals common genetic basis of auxotrophy among arbuscular mycorrhizal fungi.</title>
        <authorList>
            <person name="Kobayashi Y."/>
        </authorList>
    </citation>
    <scope>NUCLEOTIDE SEQUENCE [LARGE SCALE GENOMIC DNA]</scope>
    <source>
        <strain evidence="2 3">HR1</strain>
    </source>
</reference>
<proteinExistence type="predicted"/>
<organism evidence="2 3">
    <name type="scientific">Rhizophagus clarus</name>
    <dbReference type="NCBI Taxonomy" id="94130"/>
    <lineage>
        <taxon>Eukaryota</taxon>
        <taxon>Fungi</taxon>
        <taxon>Fungi incertae sedis</taxon>
        <taxon>Mucoromycota</taxon>
        <taxon>Glomeromycotina</taxon>
        <taxon>Glomeromycetes</taxon>
        <taxon>Glomerales</taxon>
        <taxon>Glomeraceae</taxon>
        <taxon>Rhizophagus</taxon>
    </lineage>
</organism>
<protein>
    <submittedName>
        <fullName evidence="2">Uncharacterized protein</fullName>
    </submittedName>
</protein>
<name>A0A2Z6S628_9GLOM</name>
<evidence type="ECO:0000313" key="2">
    <source>
        <dbReference type="EMBL" id="GBC10818.1"/>
    </source>
</evidence>
<evidence type="ECO:0000313" key="3">
    <source>
        <dbReference type="Proteomes" id="UP000247702"/>
    </source>
</evidence>
<gene>
    <name evidence="2" type="ORF">RclHR1_09920016</name>
</gene>
<keyword evidence="1" id="KW-0175">Coiled coil</keyword>
<dbReference type="EMBL" id="BEXD01004417">
    <property type="protein sequence ID" value="GBC10818.1"/>
    <property type="molecule type" value="Genomic_DNA"/>
</dbReference>
<feature type="coiled-coil region" evidence="1">
    <location>
        <begin position="456"/>
        <end position="483"/>
    </location>
</feature>
<accession>A0A2Z6S628</accession>
<dbReference type="AlphaFoldDB" id="A0A2Z6S628"/>
<keyword evidence="3" id="KW-1185">Reference proteome</keyword>
<sequence length="578" mass="66501">MLMGFDDAYEGVSSLRNIKESKQEEPLTKNEIETNLRVLKTNLKNSKAPYTHHFRKYLKKKSASDLSWRVPLASQVICADSEMVRTLEVEAYNFFMDPAERMKVTAPDLVKDNCDSFVLNFIDSITDIPNNRLLHDKSWKESNEKLGKVTLGILDILRDIWKNPAFGPKLVKSQSEGTYMTNVIVPMIRASLKDLPIGKSGYISTAERQSIASKDRRGIGKRPDVMFIASCNERIYELIYCESSRIICDEQKKENDKVKTWREMNDGMYWAHKGCKPDKDEFGIIGIQVAGTEMYLNILIRGMDEIHRFYNLRTVKIPMQPTDGNTVFKFIETLLTIRNILHINISLLYYALPTSSSSNTENSSTLPMVIMTGILTPSFHIYYSKQLNQLPRSIKIDTWRRLTTRKHPLSIEQASSIHPEVEDLLNKAVGNYIKQKERQKMKPVTSDCETSLRQENEELCISKQVLEKKIEELLDLQEQYKSREVAMTRSLEESGEKVSQLSDSVAFFKSIIPDTKKAIVSAEKSIDMLENKCWHLEDIISAKDRKIIALVNKISSYTRYSDINIEPEIYSSIKERKL</sequence>
<evidence type="ECO:0000256" key="1">
    <source>
        <dbReference type="SAM" id="Coils"/>
    </source>
</evidence>